<accession>A0AAV2E1Y3</accession>
<dbReference type="PANTHER" id="PTHR47186:SF13">
    <property type="entry name" value="DISEASE RESISTANCE PROTEIN RGA3"/>
    <property type="match status" value="1"/>
</dbReference>
<dbReference type="AlphaFoldDB" id="A0AAV2E1Y3"/>
<evidence type="ECO:0000259" key="3">
    <source>
        <dbReference type="Pfam" id="PF23598"/>
    </source>
</evidence>
<feature type="domain" description="Disease resistance R13L4/SHOC-2-like LRR" evidence="3">
    <location>
        <begin position="106"/>
        <end position="356"/>
    </location>
</feature>
<evidence type="ECO:0000313" key="4">
    <source>
        <dbReference type="EMBL" id="CAL1379953.1"/>
    </source>
</evidence>
<dbReference type="Pfam" id="PF23559">
    <property type="entry name" value="WHD_DRP"/>
    <property type="match status" value="1"/>
</dbReference>
<dbReference type="PANTHER" id="PTHR47186">
    <property type="entry name" value="LEUCINE-RICH REPEAT-CONTAINING PROTEIN 57"/>
    <property type="match status" value="1"/>
</dbReference>
<organism evidence="4 5">
    <name type="scientific">Linum trigynum</name>
    <dbReference type="NCBI Taxonomy" id="586398"/>
    <lineage>
        <taxon>Eukaryota</taxon>
        <taxon>Viridiplantae</taxon>
        <taxon>Streptophyta</taxon>
        <taxon>Embryophyta</taxon>
        <taxon>Tracheophyta</taxon>
        <taxon>Spermatophyta</taxon>
        <taxon>Magnoliopsida</taxon>
        <taxon>eudicotyledons</taxon>
        <taxon>Gunneridae</taxon>
        <taxon>Pentapetalae</taxon>
        <taxon>rosids</taxon>
        <taxon>fabids</taxon>
        <taxon>Malpighiales</taxon>
        <taxon>Linaceae</taxon>
        <taxon>Linum</taxon>
    </lineage>
</organism>
<evidence type="ECO:0000313" key="5">
    <source>
        <dbReference type="Proteomes" id="UP001497516"/>
    </source>
</evidence>
<keyword evidence="1" id="KW-0677">Repeat</keyword>
<protein>
    <submittedName>
        <fullName evidence="4">Uncharacterized protein</fullName>
    </submittedName>
</protein>
<evidence type="ECO:0000259" key="2">
    <source>
        <dbReference type="Pfam" id="PF23559"/>
    </source>
</evidence>
<sequence>MLVQFWVIQYIELEDEGFDFFKTLWWRSFFQEVVIDELGNMSTCRMHDLMHDLVDSITREKITRSSSSAALKDIPSKTRHLALFEGGDDDQGTEADNEGLATASRVRTLICFKSLSREELEQVFHNLLCLRVLATAEEYSEFSDSDSEEGSALDASMLHFVDKLKHLRYLGVDCYGMEMLPESVTNLVNLQVLNISGCHLLKELPKDIKKLVNLKHLIFDPDQLDCFSHMPKGIGELKSLQTLPTFMVGSRSTGSNDKRIGAGLDELNGLNALRGKLIITNLGNAESPGKDVYVLKEKQHLKSLVLEYSRGSGITFTSADEQEILEIICPQPNLKKLVVSGAYYGIMKFPKWLSSSRQYS</sequence>
<dbReference type="EMBL" id="OZ034817">
    <property type="protein sequence ID" value="CAL1379953.1"/>
    <property type="molecule type" value="Genomic_DNA"/>
</dbReference>
<dbReference type="Pfam" id="PF23598">
    <property type="entry name" value="LRR_14"/>
    <property type="match status" value="1"/>
</dbReference>
<keyword evidence="5" id="KW-1185">Reference proteome</keyword>
<feature type="domain" description="Disease resistance protein winged helix" evidence="2">
    <location>
        <begin position="12"/>
        <end position="54"/>
    </location>
</feature>
<dbReference type="Proteomes" id="UP001497516">
    <property type="component" value="Chromosome 4"/>
</dbReference>
<dbReference type="Gene3D" id="3.80.10.10">
    <property type="entry name" value="Ribonuclease Inhibitor"/>
    <property type="match status" value="1"/>
</dbReference>
<dbReference type="InterPro" id="IPR058922">
    <property type="entry name" value="WHD_DRP"/>
</dbReference>
<dbReference type="SUPFAM" id="SSF52058">
    <property type="entry name" value="L domain-like"/>
    <property type="match status" value="1"/>
</dbReference>
<gene>
    <name evidence="4" type="ORF">LTRI10_LOCUS21438</name>
</gene>
<dbReference type="InterPro" id="IPR055414">
    <property type="entry name" value="LRR_R13L4/SHOC2-like"/>
</dbReference>
<evidence type="ECO:0000256" key="1">
    <source>
        <dbReference type="ARBA" id="ARBA00022737"/>
    </source>
</evidence>
<proteinExistence type="predicted"/>
<name>A0AAV2E1Y3_9ROSI</name>
<dbReference type="InterPro" id="IPR032675">
    <property type="entry name" value="LRR_dom_sf"/>
</dbReference>
<reference evidence="4 5" key="1">
    <citation type="submission" date="2024-04" db="EMBL/GenBank/DDBJ databases">
        <authorList>
            <person name="Fracassetti M."/>
        </authorList>
    </citation>
    <scope>NUCLEOTIDE SEQUENCE [LARGE SCALE GENOMIC DNA]</scope>
</reference>